<sequence>MVQKKIEERKMGNESEIPILDFSKSSGMMLMEESEGRKEMCKKVREAFENHGCLLVRCDEISNPLREDLFTGLKSLFDLPEETKQKFFSPNAYRGYTNKGDEVPHADSFGIYDAHKPDTIGQDFVDLLWPQGNQTFSKALSSMTSKVRELSLLILKMVVEGFGLPQQYNLDVEQLNSYSNTRLTRYKLPEDNKDSEIALAPHCDKATFSLICENGVQGLQVLSKTGNWIDVNIPKNGCAVLVGDMLKAWTNGIFPAAKHRVVTRGGDKERITFILMAVPKESMVIKAPSELVDDENHPLCYRSFMYEEYIYYRYSTHGEEGSLEKFAGL</sequence>
<dbReference type="EMBL" id="CASHSV030000206">
    <property type="protein sequence ID" value="CAJ2653090.1"/>
    <property type="molecule type" value="Genomic_DNA"/>
</dbReference>
<accession>A0ACB0K8A6</accession>
<keyword evidence="2" id="KW-1185">Reference proteome</keyword>
<organism evidence="1 2">
    <name type="scientific">Trifolium pratense</name>
    <name type="common">Red clover</name>
    <dbReference type="NCBI Taxonomy" id="57577"/>
    <lineage>
        <taxon>Eukaryota</taxon>
        <taxon>Viridiplantae</taxon>
        <taxon>Streptophyta</taxon>
        <taxon>Embryophyta</taxon>
        <taxon>Tracheophyta</taxon>
        <taxon>Spermatophyta</taxon>
        <taxon>Magnoliopsida</taxon>
        <taxon>eudicotyledons</taxon>
        <taxon>Gunneridae</taxon>
        <taxon>Pentapetalae</taxon>
        <taxon>rosids</taxon>
        <taxon>fabids</taxon>
        <taxon>Fabales</taxon>
        <taxon>Fabaceae</taxon>
        <taxon>Papilionoideae</taxon>
        <taxon>50 kb inversion clade</taxon>
        <taxon>NPAAA clade</taxon>
        <taxon>Hologalegina</taxon>
        <taxon>IRL clade</taxon>
        <taxon>Trifolieae</taxon>
        <taxon>Trifolium</taxon>
    </lineage>
</organism>
<evidence type="ECO:0000313" key="1">
    <source>
        <dbReference type="EMBL" id="CAJ2653090.1"/>
    </source>
</evidence>
<proteinExistence type="predicted"/>
<dbReference type="Proteomes" id="UP001177021">
    <property type="component" value="Unassembled WGS sequence"/>
</dbReference>
<reference evidence="1" key="1">
    <citation type="submission" date="2023-10" db="EMBL/GenBank/DDBJ databases">
        <authorList>
            <person name="Rodriguez Cubillos JULIANA M."/>
            <person name="De Vega J."/>
        </authorList>
    </citation>
    <scope>NUCLEOTIDE SEQUENCE</scope>
</reference>
<protein>
    <submittedName>
        <fullName evidence="1">Uncharacterized protein</fullName>
    </submittedName>
</protein>
<gene>
    <name evidence="1" type="ORF">MILVUS5_LOCUS20482</name>
</gene>
<name>A0ACB0K8A6_TRIPR</name>
<evidence type="ECO:0000313" key="2">
    <source>
        <dbReference type="Proteomes" id="UP001177021"/>
    </source>
</evidence>
<comment type="caution">
    <text evidence="1">The sequence shown here is derived from an EMBL/GenBank/DDBJ whole genome shotgun (WGS) entry which is preliminary data.</text>
</comment>